<dbReference type="AlphaFoldDB" id="A0A1M4YTT0"/>
<dbReference type="Proteomes" id="UP000184128">
    <property type="component" value="Unassembled WGS sequence"/>
</dbReference>
<dbReference type="RefSeq" id="WP_084137078.1">
    <property type="nucleotide sequence ID" value="NZ_FQUF01000031.1"/>
</dbReference>
<dbReference type="EMBL" id="FQUF01000031">
    <property type="protein sequence ID" value="SHF09143.1"/>
    <property type="molecule type" value="Genomic_DNA"/>
</dbReference>
<reference evidence="1 2" key="1">
    <citation type="submission" date="2016-11" db="EMBL/GenBank/DDBJ databases">
        <authorList>
            <person name="Jaros S."/>
            <person name="Januszkiewicz K."/>
            <person name="Wedrychowicz H."/>
        </authorList>
    </citation>
    <scope>NUCLEOTIDE SEQUENCE [LARGE SCALE GENOMIC DNA]</scope>
    <source>
        <strain evidence="1 2">DSM 15692</strain>
    </source>
</reference>
<proteinExistence type="predicted"/>
<protein>
    <submittedName>
        <fullName evidence="1">Uncharacterized protein</fullName>
    </submittedName>
</protein>
<dbReference type="STRING" id="1121025.SAMN02745249_01792"/>
<name>A0A1M4YTT0_9LACT</name>
<keyword evidence="2" id="KW-1185">Reference proteome</keyword>
<accession>A0A1M4YTT0</accession>
<evidence type="ECO:0000313" key="1">
    <source>
        <dbReference type="EMBL" id="SHF09143.1"/>
    </source>
</evidence>
<organism evidence="1 2">
    <name type="scientific">Atopostipes suicloacalis DSM 15692</name>
    <dbReference type="NCBI Taxonomy" id="1121025"/>
    <lineage>
        <taxon>Bacteria</taxon>
        <taxon>Bacillati</taxon>
        <taxon>Bacillota</taxon>
        <taxon>Bacilli</taxon>
        <taxon>Lactobacillales</taxon>
        <taxon>Carnobacteriaceae</taxon>
        <taxon>Atopostipes</taxon>
    </lineage>
</organism>
<gene>
    <name evidence="1" type="ORF">SAMN02745249_01792</name>
</gene>
<sequence>MTAVIVTIALFTLDQLELKEAPRLLVVNGENQEFEPELNELLDENGIYYTIKSRNLNKGSLDVIYEIQTDDGEGLVREIGSLNSIFNVSILDHDGSLRY</sequence>
<evidence type="ECO:0000313" key="2">
    <source>
        <dbReference type="Proteomes" id="UP000184128"/>
    </source>
</evidence>